<dbReference type="AlphaFoldDB" id="A0A6I9W805"/>
<organism evidence="2 3">
    <name type="scientific">Pogonomyrmex barbatus</name>
    <name type="common">red harvester ant</name>
    <dbReference type="NCBI Taxonomy" id="144034"/>
    <lineage>
        <taxon>Eukaryota</taxon>
        <taxon>Metazoa</taxon>
        <taxon>Ecdysozoa</taxon>
        <taxon>Arthropoda</taxon>
        <taxon>Hexapoda</taxon>
        <taxon>Insecta</taxon>
        <taxon>Pterygota</taxon>
        <taxon>Neoptera</taxon>
        <taxon>Endopterygota</taxon>
        <taxon>Hymenoptera</taxon>
        <taxon>Apocrita</taxon>
        <taxon>Aculeata</taxon>
        <taxon>Formicoidea</taxon>
        <taxon>Formicidae</taxon>
        <taxon>Myrmicinae</taxon>
        <taxon>Pogonomyrmex</taxon>
    </lineage>
</organism>
<dbReference type="RefSeq" id="XP_011637915.2">
    <property type="nucleotide sequence ID" value="XM_011639613.2"/>
</dbReference>
<evidence type="ECO:0000313" key="3">
    <source>
        <dbReference type="RefSeq" id="XP_011637915.2"/>
    </source>
</evidence>
<dbReference type="KEGG" id="pbar:105427732"/>
<feature type="compositionally biased region" description="Basic and acidic residues" evidence="1">
    <location>
        <begin position="43"/>
        <end position="54"/>
    </location>
</feature>
<keyword evidence="2" id="KW-1185">Reference proteome</keyword>
<dbReference type="Proteomes" id="UP000504615">
    <property type="component" value="Unplaced"/>
</dbReference>
<dbReference type="OrthoDB" id="440385at2759"/>
<feature type="region of interest" description="Disordered" evidence="1">
    <location>
        <begin position="217"/>
        <end position="237"/>
    </location>
</feature>
<evidence type="ECO:0000313" key="2">
    <source>
        <dbReference type="Proteomes" id="UP000504615"/>
    </source>
</evidence>
<feature type="compositionally biased region" description="Polar residues" evidence="1">
    <location>
        <begin position="151"/>
        <end position="162"/>
    </location>
</feature>
<feature type="compositionally biased region" description="Low complexity" evidence="1">
    <location>
        <begin position="217"/>
        <end position="228"/>
    </location>
</feature>
<gene>
    <name evidence="3" type="primary">LOC105427732</name>
</gene>
<feature type="region of interest" description="Disordered" evidence="1">
    <location>
        <begin position="27"/>
        <end position="61"/>
    </location>
</feature>
<name>A0A6I9W805_9HYME</name>
<accession>A0A6I9W805</accession>
<evidence type="ECO:0000256" key="1">
    <source>
        <dbReference type="SAM" id="MobiDB-lite"/>
    </source>
</evidence>
<reference evidence="3" key="1">
    <citation type="submission" date="2025-08" db="UniProtKB">
        <authorList>
            <consortium name="RefSeq"/>
        </authorList>
    </citation>
    <scope>IDENTIFICATION</scope>
</reference>
<sequence>MVTLNSSETNSFNRILTLDVSEVKQDVNDGKRTTSANRSLPDIPKDKSREHEDMANSVSQDIYETTETIGDHSELYATVQDAAQEQMSEREIQEIVLQGCSLPQDASHSYGFVSPMSNSIEHPYAQLQNVQTTEINQVNRSNANQITNIEKSSISMDQSNENPVAPPRTRRSSSHNSLINSEMHYDIQAANAISGGVQANQDLPYMTPPLLMLVPHSSHSQHNNPHFSGDSQDSKGYTSISVREPLANIIAQTKAAYKQNQSARPITDSHYATVSDDSDEMYAAIDEQDKVYTSGSETYAQIQPMTLEVQRQVQIEQTVFCQPPRIEETYFAPQPPSVDSLRHVAHAHSRQGNPM</sequence>
<dbReference type="GeneID" id="105427732"/>
<protein>
    <submittedName>
        <fullName evidence="3">Uncharacterized protein LOC105427732</fullName>
    </submittedName>
</protein>
<feature type="region of interest" description="Disordered" evidence="1">
    <location>
        <begin position="151"/>
        <end position="175"/>
    </location>
</feature>
<proteinExistence type="predicted"/>